<keyword evidence="3" id="KW-1185">Reference proteome</keyword>
<dbReference type="PANTHER" id="PTHR34387">
    <property type="entry name" value="SLR1258 PROTEIN"/>
    <property type="match status" value="1"/>
</dbReference>
<reference evidence="2 3" key="2">
    <citation type="journal article" date="2010" name="Stand. Genomic Sci.">
        <title>Complete genome sequence of Sebaldella termitidis type strain (NCTC 11300).</title>
        <authorList>
            <person name="Harmon-Smith M."/>
            <person name="Celia L."/>
            <person name="Chertkov O."/>
            <person name="Lapidus A."/>
            <person name="Copeland A."/>
            <person name="Glavina Del Rio T."/>
            <person name="Nolan M."/>
            <person name="Lucas S."/>
            <person name="Tice H."/>
            <person name="Cheng J.F."/>
            <person name="Han C."/>
            <person name="Detter J.C."/>
            <person name="Bruce D."/>
            <person name="Goodwin L."/>
            <person name="Pitluck S."/>
            <person name="Pati A."/>
            <person name="Liolios K."/>
            <person name="Ivanova N."/>
            <person name="Mavromatis K."/>
            <person name="Mikhailova N."/>
            <person name="Chen A."/>
            <person name="Palaniappan K."/>
            <person name="Land M."/>
            <person name="Hauser L."/>
            <person name="Chang Y.J."/>
            <person name="Jeffries C.D."/>
            <person name="Brettin T."/>
            <person name="Goker M."/>
            <person name="Beck B."/>
            <person name="Bristow J."/>
            <person name="Eisen J.A."/>
            <person name="Markowitz V."/>
            <person name="Hugenholtz P."/>
            <person name="Kyrpides N.C."/>
            <person name="Klenk H.P."/>
            <person name="Chen F."/>
        </authorList>
    </citation>
    <scope>NUCLEOTIDE SEQUENCE [LARGE SCALE GENOMIC DNA]</scope>
    <source>
        <strain evidence="3">ATCC 33386 / NCTC 11300</strain>
    </source>
</reference>
<dbReference type="STRING" id="526218.Sterm_4119"/>
<dbReference type="Proteomes" id="UP000000845">
    <property type="component" value="Chromosome"/>
</dbReference>
<dbReference type="InterPro" id="IPR052022">
    <property type="entry name" value="26kDa_periplasmic_antigen"/>
</dbReference>
<evidence type="ECO:0000256" key="1">
    <source>
        <dbReference type="SAM" id="SignalP"/>
    </source>
</evidence>
<evidence type="ECO:0000313" key="2">
    <source>
        <dbReference type="EMBL" id="ACZ10951.1"/>
    </source>
</evidence>
<organism evidence="2 3">
    <name type="scientific">Sebaldella termitidis (strain ATCC 33386 / NCTC 11300)</name>
    <dbReference type="NCBI Taxonomy" id="526218"/>
    <lineage>
        <taxon>Bacteria</taxon>
        <taxon>Fusobacteriati</taxon>
        <taxon>Fusobacteriota</taxon>
        <taxon>Fusobacteriia</taxon>
        <taxon>Fusobacteriales</taxon>
        <taxon>Leptotrichiaceae</taxon>
        <taxon>Sebaldella</taxon>
    </lineage>
</organism>
<name>D1AGJ9_SEBTE</name>
<dbReference type="EMBL" id="CP001739">
    <property type="protein sequence ID" value="ACZ10951.1"/>
    <property type="molecule type" value="Genomic_DNA"/>
</dbReference>
<dbReference type="Gene3D" id="3.30.110.170">
    <property type="entry name" value="Protein of unknown function (DUF541), domain 1"/>
    <property type="match status" value="1"/>
</dbReference>
<dbReference type="Pfam" id="PF04402">
    <property type="entry name" value="SIMPL"/>
    <property type="match status" value="2"/>
</dbReference>
<reference evidence="3" key="1">
    <citation type="submission" date="2009-09" db="EMBL/GenBank/DDBJ databases">
        <title>The complete chromosome of Sebaldella termitidis ATCC 33386.</title>
        <authorList>
            <consortium name="US DOE Joint Genome Institute (JGI-PGF)"/>
            <person name="Lucas S."/>
            <person name="Copeland A."/>
            <person name="Lapidus A."/>
            <person name="Glavina del Rio T."/>
            <person name="Dalin E."/>
            <person name="Tice H."/>
            <person name="Bruce D."/>
            <person name="Goodwin L."/>
            <person name="Pitluck S."/>
            <person name="Kyrpides N."/>
            <person name="Mavromatis K."/>
            <person name="Ivanova N."/>
            <person name="Mikhailova N."/>
            <person name="Sims D."/>
            <person name="Meincke L."/>
            <person name="Brettin T."/>
            <person name="Detter J.C."/>
            <person name="Han C."/>
            <person name="Larimer F."/>
            <person name="Land M."/>
            <person name="Hauser L."/>
            <person name="Markowitz V."/>
            <person name="Cheng J.F."/>
            <person name="Hugenholtz P."/>
            <person name="Woyke T."/>
            <person name="Wu D."/>
            <person name="Eisen J.A."/>
        </authorList>
    </citation>
    <scope>NUCLEOTIDE SEQUENCE [LARGE SCALE GENOMIC DNA]</scope>
    <source>
        <strain evidence="3">ATCC 33386 / NCTC 11300</strain>
    </source>
</reference>
<accession>D1AGJ9</accession>
<proteinExistence type="predicted"/>
<dbReference type="PANTHER" id="PTHR34387:SF2">
    <property type="entry name" value="SLR1258 PROTEIN"/>
    <property type="match status" value="1"/>
</dbReference>
<feature type="signal peptide" evidence="1">
    <location>
        <begin position="1"/>
        <end position="20"/>
    </location>
</feature>
<dbReference type="KEGG" id="str:Sterm_4119"/>
<keyword evidence="1" id="KW-0732">Signal</keyword>
<dbReference type="InterPro" id="IPR007497">
    <property type="entry name" value="SIMPL/DUF541"/>
</dbReference>
<gene>
    <name evidence="2" type="ordered locus">Sterm_4119</name>
</gene>
<feature type="chain" id="PRO_5003019785" description="DUF541 domain-containing protein" evidence="1">
    <location>
        <begin position="21"/>
        <end position="361"/>
    </location>
</feature>
<protein>
    <recommendedName>
        <fullName evidence="4">DUF541 domain-containing protein</fullName>
    </recommendedName>
</protein>
<dbReference type="eggNOG" id="COG2968">
    <property type="taxonomic scope" value="Bacteria"/>
</dbReference>
<dbReference type="AlphaFoldDB" id="D1AGJ9"/>
<sequence>MKKKTIMVIMAILLSFGILKAEMSPAEAEMERVRQQYGEKYLVVGTINNLVGIGTLKVKPDIMVTEFELKTEGSTLEQASNENAKTMTEFKKYLISLGIKSEDIETSRYTRNNETVQGDKGKGRYVTKIDVRINSLDTQRFYDVMGILEQEEISRLVKNDYGNYYTYTVESPVTTEKSSKQIAKDKYDRIEKKLRGAGIGNVEIASYNTAEAEPEKKQVYTVTHAFRVRMKTSVDMGKVLQKGQSYKIKNPGRITYDISEDLKKKYTLEAYEKAMQEIVDKSKVILRNRGYEVGDIKYINDSSPYWNYNNNSGSGIVMMQNSGNFSADYKAASVDIPFSVAQEMSITVTLTASYDILKLKR</sequence>
<dbReference type="Gene3D" id="3.30.70.2970">
    <property type="entry name" value="Protein of unknown function (DUF541), domain 2"/>
    <property type="match status" value="2"/>
</dbReference>
<dbReference type="RefSeq" id="WP_012863526.1">
    <property type="nucleotide sequence ID" value="NC_013517.1"/>
</dbReference>
<dbReference type="GO" id="GO:0006974">
    <property type="term" value="P:DNA damage response"/>
    <property type="evidence" value="ECO:0007669"/>
    <property type="project" value="TreeGrafter"/>
</dbReference>
<evidence type="ECO:0008006" key="4">
    <source>
        <dbReference type="Google" id="ProtNLM"/>
    </source>
</evidence>
<dbReference type="HOGENOM" id="CLU_767022_0_0_0"/>
<evidence type="ECO:0000313" key="3">
    <source>
        <dbReference type="Proteomes" id="UP000000845"/>
    </source>
</evidence>